<evidence type="ECO:0000313" key="1">
    <source>
        <dbReference type="EMBL" id="TDV54892.1"/>
    </source>
</evidence>
<organism evidence="1 2">
    <name type="scientific">Actinophytocola oryzae</name>
    <dbReference type="NCBI Taxonomy" id="502181"/>
    <lineage>
        <taxon>Bacteria</taxon>
        <taxon>Bacillati</taxon>
        <taxon>Actinomycetota</taxon>
        <taxon>Actinomycetes</taxon>
        <taxon>Pseudonocardiales</taxon>
        <taxon>Pseudonocardiaceae</taxon>
    </lineage>
</organism>
<gene>
    <name evidence="1" type="ORF">CLV71_103133</name>
</gene>
<dbReference type="AlphaFoldDB" id="A0A4R7VY17"/>
<proteinExistence type="predicted"/>
<comment type="caution">
    <text evidence="1">The sequence shown here is derived from an EMBL/GenBank/DDBJ whole genome shotgun (WGS) entry which is preliminary data.</text>
</comment>
<dbReference type="EMBL" id="SOCP01000003">
    <property type="protein sequence ID" value="TDV54892.1"/>
    <property type="molecule type" value="Genomic_DNA"/>
</dbReference>
<keyword evidence="2" id="KW-1185">Reference proteome</keyword>
<sequence length="39" mass="4528">MTENEAQEARAELRGVQFEETDEQIEVVDVEEMTEEELA</sequence>
<dbReference type="Proteomes" id="UP000294927">
    <property type="component" value="Unassembled WGS sequence"/>
</dbReference>
<accession>A0A4R7VY17</accession>
<protein>
    <submittedName>
        <fullName evidence="1">Uncharacterized protein</fullName>
    </submittedName>
</protein>
<reference evidence="1 2" key="1">
    <citation type="submission" date="2019-03" db="EMBL/GenBank/DDBJ databases">
        <title>Genomic Encyclopedia of Archaeal and Bacterial Type Strains, Phase II (KMG-II): from individual species to whole genera.</title>
        <authorList>
            <person name="Goeker M."/>
        </authorList>
    </citation>
    <scope>NUCLEOTIDE SEQUENCE [LARGE SCALE GENOMIC DNA]</scope>
    <source>
        <strain evidence="1 2">DSM 45499</strain>
    </source>
</reference>
<evidence type="ECO:0000313" key="2">
    <source>
        <dbReference type="Proteomes" id="UP000294927"/>
    </source>
</evidence>
<name>A0A4R7VY17_9PSEU</name>